<gene>
    <name evidence="1" type="ORF">CN497_22695</name>
</gene>
<evidence type="ECO:0000313" key="1">
    <source>
        <dbReference type="EMBL" id="PES32138.1"/>
    </source>
</evidence>
<dbReference type="AlphaFoldDB" id="A0AAE5P444"/>
<reference evidence="1 2" key="1">
    <citation type="submission" date="2017-09" db="EMBL/GenBank/DDBJ databases">
        <title>Large-scale bioinformatics analysis of Bacillus genomes uncovers conserved roles of natural products in bacterial physiology.</title>
        <authorList>
            <consortium name="Agbiome Team Llc"/>
            <person name="Bleich R.M."/>
            <person name="Kirk G.J."/>
            <person name="Santa Maria K.C."/>
            <person name="Allen S.E."/>
            <person name="Farag S."/>
            <person name="Shank E.A."/>
            <person name="Bowers A."/>
        </authorList>
    </citation>
    <scope>NUCLEOTIDE SEQUENCE [LARGE SCALE GENOMIC DNA]</scope>
    <source>
        <strain evidence="1 2">AFS003013</strain>
    </source>
</reference>
<dbReference type="Proteomes" id="UP000220341">
    <property type="component" value="Unassembled WGS sequence"/>
</dbReference>
<proteinExistence type="predicted"/>
<dbReference type="EMBL" id="NTYW01000046">
    <property type="protein sequence ID" value="PES32138.1"/>
    <property type="molecule type" value="Genomic_DNA"/>
</dbReference>
<name>A0AAE5P444_PRIMG</name>
<evidence type="ECO:0000313" key="2">
    <source>
        <dbReference type="Proteomes" id="UP000220341"/>
    </source>
</evidence>
<organism evidence="1 2">
    <name type="scientific">Priestia megaterium</name>
    <name type="common">Bacillus megaterium</name>
    <dbReference type="NCBI Taxonomy" id="1404"/>
    <lineage>
        <taxon>Bacteria</taxon>
        <taxon>Bacillati</taxon>
        <taxon>Bacillota</taxon>
        <taxon>Bacilli</taxon>
        <taxon>Bacillales</taxon>
        <taxon>Bacillaceae</taxon>
        <taxon>Priestia</taxon>
    </lineage>
</organism>
<sequence length="68" mass="7989">MHAQAKESLAEPYCRKGSFAWFRKETLCQLQMYTTHSLKTEKTPQAVGSFSVCYTYQYFSVDAWEHLE</sequence>
<protein>
    <submittedName>
        <fullName evidence="1">Uncharacterized protein</fullName>
    </submittedName>
</protein>
<accession>A0AAE5P444</accession>
<comment type="caution">
    <text evidence="1">The sequence shown here is derived from an EMBL/GenBank/DDBJ whole genome shotgun (WGS) entry which is preliminary data.</text>
</comment>